<sequence length="115" mass="12246">MPGQTVGAAERGATRITDRVVAKIASQAAHEALGTVPRDGSAPHATVAVHQGTARVRISVDLEYPCDIGGRCAEVRRQVTQRVKALAGMAVREVVVQVERLHSARTRGEGQGRTR</sequence>
<dbReference type="RefSeq" id="WP_189929889.1">
    <property type="nucleotide sequence ID" value="NZ_BNCD01000003.1"/>
</dbReference>
<evidence type="ECO:0000313" key="3">
    <source>
        <dbReference type="Proteomes" id="UP000603708"/>
    </source>
</evidence>
<comment type="similarity">
    <text evidence="1">Belongs to the asp23 family.</text>
</comment>
<name>A0A919KV36_9ACTN</name>
<protein>
    <recommendedName>
        <fullName evidence="4">Asp23/Gls24 family envelope stress response protein</fullName>
    </recommendedName>
</protein>
<reference evidence="2" key="2">
    <citation type="submission" date="2020-09" db="EMBL/GenBank/DDBJ databases">
        <authorList>
            <person name="Sun Q."/>
            <person name="Ohkuma M."/>
        </authorList>
    </citation>
    <scope>NUCLEOTIDE SEQUENCE</scope>
    <source>
        <strain evidence="2">JCM 5069</strain>
    </source>
</reference>
<accession>A0A919KV36</accession>
<comment type="caution">
    <text evidence="2">The sequence shown here is derived from an EMBL/GenBank/DDBJ whole genome shotgun (WGS) entry which is preliminary data.</text>
</comment>
<evidence type="ECO:0000313" key="2">
    <source>
        <dbReference type="EMBL" id="GHH73602.1"/>
    </source>
</evidence>
<dbReference type="Proteomes" id="UP000603708">
    <property type="component" value="Unassembled WGS sequence"/>
</dbReference>
<gene>
    <name evidence="2" type="ORF">GCM10018793_12490</name>
</gene>
<proteinExistence type="inferred from homology"/>
<dbReference type="Pfam" id="PF03780">
    <property type="entry name" value="Asp23"/>
    <property type="match status" value="1"/>
</dbReference>
<dbReference type="AlphaFoldDB" id="A0A919KV36"/>
<dbReference type="InterPro" id="IPR005531">
    <property type="entry name" value="Asp23"/>
</dbReference>
<dbReference type="EMBL" id="BNCD01000003">
    <property type="protein sequence ID" value="GHH73602.1"/>
    <property type="molecule type" value="Genomic_DNA"/>
</dbReference>
<keyword evidence="3" id="KW-1185">Reference proteome</keyword>
<reference evidence="2" key="1">
    <citation type="journal article" date="2014" name="Int. J. Syst. Evol. Microbiol.">
        <title>Complete genome sequence of Corynebacterium casei LMG S-19264T (=DSM 44701T), isolated from a smear-ripened cheese.</title>
        <authorList>
            <consortium name="US DOE Joint Genome Institute (JGI-PGF)"/>
            <person name="Walter F."/>
            <person name="Albersmeier A."/>
            <person name="Kalinowski J."/>
            <person name="Ruckert C."/>
        </authorList>
    </citation>
    <scope>NUCLEOTIDE SEQUENCE</scope>
    <source>
        <strain evidence="2">JCM 5069</strain>
    </source>
</reference>
<organism evidence="2 3">
    <name type="scientific">Streptomyces sulfonofaciens</name>
    <dbReference type="NCBI Taxonomy" id="68272"/>
    <lineage>
        <taxon>Bacteria</taxon>
        <taxon>Bacillati</taxon>
        <taxon>Actinomycetota</taxon>
        <taxon>Actinomycetes</taxon>
        <taxon>Kitasatosporales</taxon>
        <taxon>Streptomycetaceae</taxon>
        <taxon>Streptomyces</taxon>
    </lineage>
</organism>
<evidence type="ECO:0008006" key="4">
    <source>
        <dbReference type="Google" id="ProtNLM"/>
    </source>
</evidence>
<evidence type="ECO:0000256" key="1">
    <source>
        <dbReference type="ARBA" id="ARBA00005721"/>
    </source>
</evidence>